<evidence type="ECO:0000259" key="7">
    <source>
        <dbReference type="Pfam" id="PF25917"/>
    </source>
</evidence>
<dbReference type="InterPro" id="IPR058626">
    <property type="entry name" value="MdtA-like_b-barrel"/>
</dbReference>
<dbReference type="EMBL" id="JTHE03000024">
    <property type="protein sequence ID" value="MCM1981944.1"/>
    <property type="molecule type" value="Genomic_DNA"/>
</dbReference>
<feature type="compositionally biased region" description="Pro residues" evidence="5">
    <location>
        <begin position="1"/>
        <end position="13"/>
    </location>
</feature>
<keyword evidence="10" id="KW-1185">Reference proteome</keyword>
<evidence type="ECO:0000256" key="5">
    <source>
        <dbReference type="SAM" id="MobiDB-lite"/>
    </source>
</evidence>
<feature type="domain" description="Multidrug resistance protein MdtA-like beta-barrel" evidence="8">
    <location>
        <begin position="330"/>
        <end position="390"/>
    </location>
</feature>
<evidence type="ECO:0000256" key="4">
    <source>
        <dbReference type="SAM" id="Coils"/>
    </source>
</evidence>
<name>A0ABD4T074_9CYAN</name>
<dbReference type="NCBIfam" id="TIGR01730">
    <property type="entry name" value="RND_mfp"/>
    <property type="match status" value="1"/>
</dbReference>
<keyword evidence="6" id="KW-0812">Transmembrane</keyword>
<keyword evidence="3 4" id="KW-0175">Coiled coil</keyword>
<dbReference type="PANTHER" id="PTHR30469:SF39">
    <property type="entry name" value="SLL0180 PROTEIN"/>
    <property type="match status" value="1"/>
</dbReference>
<evidence type="ECO:0000259" key="8">
    <source>
        <dbReference type="Pfam" id="PF25944"/>
    </source>
</evidence>
<dbReference type="Gene3D" id="2.40.50.100">
    <property type="match status" value="2"/>
</dbReference>
<protein>
    <submittedName>
        <fullName evidence="9">Efflux RND transporter periplasmic adaptor subunit</fullName>
    </submittedName>
</protein>
<proteinExistence type="inferred from homology"/>
<dbReference type="SUPFAM" id="SSF111369">
    <property type="entry name" value="HlyD-like secretion proteins"/>
    <property type="match status" value="2"/>
</dbReference>
<evidence type="ECO:0000256" key="3">
    <source>
        <dbReference type="ARBA" id="ARBA00023054"/>
    </source>
</evidence>
<dbReference type="PANTHER" id="PTHR30469">
    <property type="entry name" value="MULTIDRUG RESISTANCE PROTEIN MDTA"/>
    <property type="match status" value="1"/>
</dbReference>
<keyword evidence="6" id="KW-1133">Transmembrane helix</keyword>
<comment type="subcellular location">
    <subcellularLocation>
        <location evidence="1">Cell membrane</location>
    </subcellularLocation>
</comment>
<feature type="compositionally biased region" description="Low complexity" evidence="5">
    <location>
        <begin position="38"/>
        <end position="48"/>
    </location>
</feature>
<organism evidence="9 10">
    <name type="scientific">Lyngbya confervoides BDU141951</name>
    <dbReference type="NCBI Taxonomy" id="1574623"/>
    <lineage>
        <taxon>Bacteria</taxon>
        <taxon>Bacillati</taxon>
        <taxon>Cyanobacteriota</taxon>
        <taxon>Cyanophyceae</taxon>
        <taxon>Oscillatoriophycideae</taxon>
        <taxon>Oscillatoriales</taxon>
        <taxon>Microcoleaceae</taxon>
        <taxon>Lyngbya</taxon>
    </lineage>
</organism>
<feature type="domain" description="Multidrug resistance protein MdtA-like barrel-sandwich hybrid" evidence="7">
    <location>
        <begin position="119"/>
        <end position="308"/>
    </location>
</feature>
<dbReference type="RefSeq" id="WP_166280216.1">
    <property type="nucleotide sequence ID" value="NZ_JTHE03000024.1"/>
</dbReference>
<evidence type="ECO:0000313" key="10">
    <source>
        <dbReference type="Proteomes" id="UP000031561"/>
    </source>
</evidence>
<feature type="transmembrane region" description="Helical" evidence="6">
    <location>
        <begin position="53"/>
        <end position="71"/>
    </location>
</feature>
<sequence>MNPPRNPPHPTYDPPLEASSAEPIPADTAITRSDDFESPQSSDQDSSAPGRRWLYLILGLLGLGGIAWLLYGRVVAPLTQGGAPPGFGPMRVSLAQPTLRPVQDSTDYVANLGSRKSLQIQPQASGRVSQIYVRPGDRVEANEPLLRLDATEQEAQVAGSQAAINTANAEIAAANAELESARRDLEVLRATQASREADLQFKRQEYDRFRQLQAQGATSLQSLQEKESAWNQARASLAEIKAQISAQAATIARAQANVMRTRQQRETAIAAANQAQAQLKYYTVVAPITGVVGEINAKVGDLVASSTALLDLTQNQMLEVNIDIPQEDAARLALNLPVQLIDNQGKVLKSGQVSFISPNVNPQTQSVQVKANFSNVGGQLRTNQFITARIIWESRRGVLVPTTAISRLAGKNFVFVAQPYGESSCQAEQQGPPPAPDQLVAVQKPVDLGAIVGNAQEVSAGLNPSERIVTSGLLQLQNCAPIQANP</sequence>
<dbReference type="Gene3D" id="6.10.140.1990">
    <property type="match status" value="1"/>
</dbReference>
<dbReference type="InterPro" id="IPR030190">
    <property type="entry name" value="MacA_alpha-hairpin_sf"/>
</dbReference>
<evidence type="ECO:0000256" key="6">
    <source>
        <dbReference type="SAM" id="Phobius"/>
    </source>
</evidence>
<keyword evidence="6" id="KW-0472">Membrane</keyword>
<dbReference type="GO" id="GO:0030313">
    <property type="term" value="C:cell envelope"/>
    <property type="evidence" value="ECO:0007669"/>
    <property type="project" value="UniProtKB-SubCell"/>
</dbReference>
<dbReference type="AlphaFoldDB" id="A0ABD4T074"/>
<comment type="caution">
    <text evidence="9">The sequence shown here is derived from an EMBL/GenBank/DDBJ whole genome shotgun (WGS) entry which is preliminary data.</text>
</comment>
<evidence type="ECO:0000256" key="1">
    <source>
        <dbReference type="ARBA" id="ARBA00004236"/>
    </source>
</evidence>
<evidence type="ECO:0000313" key="9">
    <source>
        <dbReference type="EMBL" id="MCM1981944.1"/>
    </source>
</evidence>
<evidence type="ECO:0000256" key="2">
    <source>
        <dbReference type="ARBA" id="ARBA00009477"/>
    </source>
</evidence>
<dbReference type="Gene3D" id="2.40.420.20">
    <property type="match status" value="1"/>
</dbReference>
<feature type="region of interest" description="Disordered" evidence="5">
    <location>
        <begin position="1"/>
        <end position="48"/>
    </location>
</feature>
<dbReference type="Proteomes" id="UP000031561">
    <property type="component" value="Unassembled WGS sequence"/>
</dbReference>
<comment type="similarity">
    <text evidence="2">Belongs to the membrane fusion protein (MFP) (TC 8.A.1) family.</text>
</comment>
<dbReference type="InterPro" id="IPR058625">
    <property type="entry name" value="MdtA-like_BSH"/>
</dbReference>
<accession>A0ABD4T074</accession>
<reference evidence="9 10" key="1">
    <citation type="journal article" date="2015" name="Genome Announc.">
        <title>Draft Genome Sequence of Filamentous Marine Cyanobacterium Lyngbya confervoides Strain BDU141951.</title>
        <authorList>
            <person name="Chandrababunaidu M.M."/>
            <person name="Sen D."/>
            <person name="Tripathy S."/>
        </authorList>
    </citation>
    <scope>NUCLEOTIDE SEQUENCE [LARGE SCALE GENOMIC DNA]</scope>
    <source>
        <strain evidence="9 10">BDU141951</strain>
    </source>
</reference>
<dbReference type="Gene3D" id="2.40.30.170">
    <property type="match status" value="1"/>
</dbReference>
<dbReference type="Pfam" id="PF25944">
    <property type="entry name" value="Beta-barrel_RND"/>
    <property type="match status" value="1"/>
</dbReference>
<gene>
    <name evidence="9" type="ORF">QQ91_0003735</name>
</gene>
<feature type="coiled-coil region" evidence="4">
    <location>
        <begin position="157"/>
        <end position="191"/>
    </location>
</feature>
<dbReference type="Pfam" id="PF25917">
    <property type="entry name" value="BSH_RND"/>
    <property type="match status" value="1"/>
</dbReference>
<dbReference type="InterPro" id="IPR006143">
    <property type="entry name" value="RND_pump_MFP"/>
</dbReference>